<dbReference type="InterPro" id="IPR047710">
    <property type="entry name" value="Transpos_IS5-like"/>
</dbReference>
<organism evidence="2">
    <name type="scientific">Magnetococcus massalia (strain MO-1)</name>
    <dbReference type="NCBI Taxonomy" id="451514"/>
    <lineage>
        <taxon>Bacteria</taxon>
        <taxon>Pseudomonadati</taxon>
        <taxon>Pseudomonadota</taxon>
        <taxon>Magnetococcia</taxon>
        <taxon>Magnetococcales</taxon>
        <taxon>Magnetococcaceae</taxon>
        <taxon>Magnetococcus</taxon>
    </lineage>
</organism>
<evidence type="ECO:0000313" key="2">
    <source>
        <dbReference type="EMBL" id="CRH06505.1"/>
    </source>
</evidence>
<dbReference type="InterPro" id="IPR008490">
    <property type="entry name" value="Transposase_InsH_N"/>
</dbReference>
<dbReference type="PANTHER" id="PTHR33803:SF3">
    <property type="entry name" value="BLL1974 PROTEIN"/>
    <property type="match status" value="1"/>
</dbReference>
<dbReference type="NCBIfam" id="NF033578">
    <property type="entry name" value="transpos_IS5_1"/>
    <property type="match status" value="1"/>
</dbReference>
<gene>
    <name evidence="2" type="ORF">MAGMO_2345</name>
</gene>
<name>A0A1S7LHT2_MAGMO</name>
<evidence type="ECO:0000259" key="1">
    <source>
        <dbReference type="Pfam" id="PF05598"/>
    </source>
</evidence>
<feature type="domain" description="Transposase InsH N-terminal" evidence="1">
    <location>
        <begin position="1"/>
        <end position="55"/>
    </location>
</feature>
<dbReference type="PANTHER" id="PTHR33803">
    <property type="entry name" value="IS1478 TRANSPOSASE"/>
    <property type="match status" value="1"/>
</dbReference>
<reference evidence="2" key="1">
    <citation type="submission" date="2015-04" db="EMBL/GenBank/DDBJ databases">
        <authorList>
            <person name="Syromyatnikov M.Y."/>
            <person name="Popov V.N."/>
        </authorList>
    </citation>
    <scope>NUCLEOTIDE SEQUENCE</scope>
    <source>
        <strain evidence="2">MO-1</strain>
    </source>
</reference>
<sequence length="294" mass="33857">MIAGLTLLQSICSLSEDEVVDRWPENPYWQELCGETFFRHDKPLHRSDLSRWRKRIGEEGLEYLLKDTIWLGLETKVVKKSSLERVSVDTTVQPKNIAHPTDSKLLNKSRERLVKLATAYSVELRQSYKRKGKQVVLKAGRYAHAKQFKRMRKQIKSLRTWLGRTVRDIERKLANRPQTMRFFEEELSLAKRLLAQNPKDKNKLYALHEPHVACISKGKAHKRYEFGNKVSVAVTNRETFIVGTQSLSGNPYDGHTLDGALKQVEKLTGKKPKRAYVDKGYGGVSRLVEIQEVA</sequence>
<protein>
    <submittedName>
        <fullName evidence="2">Transposase</fullName>
    </submittedName>
</protein>
<dbReference type="Pfam" id="PF05598">
    <property type="entry name" value="DUF772"/>
    <property type="match status" value="1"/>
</dbReference>
<dbReference type="AlphaFoldDB" id="A0A1S7LHT2"/>
<dbReference type="EMBL" id="LO017727">
    <property type="protein sequence ID" value="CRH06505.1"/>
    <property type="molecule type" value="Genomic_DNA"/>
</dbReference>
<accession>A0A1S7LHT2</accession>
<proteinExistence type="predicted"/>